<reference evidence="1 2" key="1">
    <citation type="submission" date="2015-07" db="EMBL/GenBank/DDBJ databases">
        <title>Draft genome of Bellilinea caldifistulae DSM 17877.</title>
        <authorList>
            <person name="Hemp J."/>
            <person name="Ward L.M."/>
            <person name="Pace L.A."/>
            <person name="Fischer W.W."/>
        </authorList>
    </citation>
    <scope>NUCLEOTIDE SEQUENCE [LARGE SCALE GENOMIC DNA]</scope>
    <source>
        <strain evidence="1 2">GOMI-1</strain>
    </source>
</reference>
<accession>A0A0P6X3R6</accession>
<organism evidence="1 2">
    <name type="scientific">Bellilinea caldifistulae</name>
    <dbReference type="NCBI Taxonomy" id="360411"/>
    <lineage>
        <taxon>Bacteria</taxon>
        <taxon>Bacillati</taxon>
        <taxon>Chloroflexota</taxon>
        <taxon>Anaerolineae</taxon>
        <taxon>Anaerolineales</taxon>
        <taxon>Anaerolineaceae</taxon>
        <taxon>Bellilinea</taxon>
    </lineage>
</organism>
<dbReference type="AlphaFoldDB" id="A0A0P6X3R6"/>
<sequence>MFLNPTFSIRSLVAFFLLVILIAGCNGNPPTALTPAPAQTEIATSNVQPPAEQPSPTPPPAQVWLVIPNGSETTANEIKTWLEDKAVSQNFIFEVHPPSDLENLPANLRLVIFSGPDAQTSAWEDRFPQTGLIILNDDSTEASQNVSVIRSTPILQAFIAGFITTLIAPDFRSGALFNQNDPLLSQLQDGFINGGRYLCGRCAPVYAPIVFFPQTSTFNPAGEVQDWIAAFDSLHQNRLETLYLADPFLLEPQLLEAISRQNVAFLTTQTPAEDWRSQWIATLQVDRLTALENAWESWQNAEPGKVWQAGIRIAEFNPDRLTEGKLNLALKTLNDLENGWIYPLSIP</sequence>
<dbReference type="RefSeq" id="WP_061918380.1">
    <property type="nucleotide sequence ID" value="NZ_DF967971.1"/>
</dbReference>
<evidence type="ECO:0000313" key="2">
    <source>
        <dbReference type="Proteomes" id="UP000050514"/>
    </source>
</evidence>
<proteinExistence type="predicted"/>
<evidence type="ECO:0000313" key="1">
    <source>
        <dbReference type="EMBL" id="KPL75945.1"/>
    </source>
</evidence>
<dbReference type="OrthoDB" id="164498at2"/>
<protein>
    <submittedName>
        <fullName evidence="1">Uncharacterized protein</fullName>
    </submittedName>
</protein>
<gene>
    <name evidence="1" type="ORF">AC812_08255</name>
</gene>
<dbReference type="EMBL" id="LGHJ01000013">
    <property type="protein sequence ID" value="KPL75945.1"/>
    <property type="molecule type" value="Genomic_DNA"/>
</dbReference>
<dbReference type="STRING" id="360411.AC812_08255"/>
<comment type="caution">
    <text evidence="1">The sequence shown here is derived from an EMBL/GenBank/DDBJ whole genome shotgun (WGS) entry which is preliminary data.</text>
</comment>
<name>A0A0P6X3R6_9CHLR</name>
<keyword evidence="2" id="KW-1185">Reference proteome</keyword>
<dbReference type="Proteomes" id="UP000050514">
    <property type="component" value="Unassembled WGS sequence"/>
</dbReference>